<evidence type="ECO:0000313" key="2">
    <source>
        <dbReference type="Proteomes" id="UP000887581"/>
    </source>
</evidence>
<organism evidence="2 3">
    <name type="scientific">Setaria digitata</name>
    <dbReference type="NCBI Taxonomy" id="48799"/>
    <lineage>
        <taxon>Eukaryota</taxon>
        <taxon>Metazoa</taxon>
        <taxon>Ecdysozoa</taxon>
        <taxon>Nematoda</taxon>
        <taxon>Chromadorea</taxon>
        <taxon>Rhabditida</taxon>
        <taxon>Spirurina</taxon>
        <taxon>Spiruromorpha</taxon>
        <taxon>Filarioidea</taxon>
        <taxon>Setariidae</taxon>
        <taxon>Setaria</taxon>
    </lineage>
</organism>
<dbReference type="Pfam" id="PF04155">
    <property type="entry name" value="Ground-like"/>
    <property type="match status" value="1"/>
</dbReference>
<accession>A0A915PQL2</accession>
<sequence length="240" mass="25736">MVDICHAFGCCPAPVAPCVPLQLCRACLPTPCPPPLPPITCPPPLPPCPPPPICPTPPPPVICPPLPPPCPPPKICPPPVVCPPPIICPLPLPPPPPPPPPQPCPPPPPAPICPAPIPKLMPTYTVPVINDCCCTCVTPCVYSQVRVHGAKIFSPLLATDVEYESKCNDANLKSIMEEHMTEDPTATKRAIQQAAEEKLFKKFNVICSKSDFSYVAYTDTFCQHSNDDVTCYAFKPLPEL</sequence>
<dbReference type="InterPro" id="IPR007284">
    <property type="entry name" value="Ground-like_dom"/>
</dbReference>
<keyword evidence="2" id="KW-1185">Reference proteome</keyword>
<dbReference type="InterPro" id="IPR003882">
    <property type="entry name" value="Pistil_extensin"/>
</dbReference>
<dbReference type="WBParaSite" id="sdigi.contig2.g329.t1">
    <property type="protein sequence ID" value="sdigi.contig2.g329.t1"/>
    <property type="gene ID" value="sdigi.contig2.g329"/>
</dbReference>
<evidence type="ECO:0000313" key="3">
    <source>
        <dbReference type="WBParaSite" id="sdigi.contig2.g329.t1"/>
    </source>
</evidence>
<name>A0A915PQL2_9BILA</name>
<feature type="domain" description="Ground-like" evidence="1">
    <location>
        <begin position="165"/>
        <end position="234"/>
    </location>
</feature>
<proteinExistence type="predicted"/>
<dbReference type="AlphaFoldDB" id="A0A915PQL2"/>
<dbReference type="PRINTS" id="PR01218">
    <property type="entry name" value="PSTLEXTENSIN"/>
</dbReference>
<dbReference type="Proteomes" id="UP000887581">
    <property type="component" value="Unplaced"/>
</dbReference>
<protein>
    <submittedName>
        <fullName evidence="3">Ground-like domain-containing protein</fullName>
    </submittedName>
</protein>
<reference evidence="3" key="1">
    <citation type="submission" date="2022-11" db="UniProtKB">
        <authorList>
            <consortium name="WormBaseParasite"/>
        </authorList>
    </citation>
    <scope>IDENTIFICATION</scope>
</reference>
<evidence type="ECO:0000259" key="1">
    <source>
        <dbReference type="Pfam" id="PF04155"/>
    </source>
</evidence>